<keyword evidence="2" id="KW-1185">Reference proteome</keyword>
<sequence>MACYQLSVISYQLSAFSFQLSAFSFQLSAFSFQLSVISLCATRTLLEVLSAKRECVANGQGQGLTADC</sequence>
<dbReference type="Proteomes" id="UP000003959">
    <property type="component" value="Unassembled WGS sequence"/>
</dbReference>
<dbReference type="EMBL" id="GL890924">
    <property type="protein sequence ID" value="EGJ32405.1"/>
    <property type="molecule type" value="Genomic_DNA"/>
</dbReference>
<accession>F4XST0</accession>
<gene>
    <name evidence="1" type="ORF">LYNGBM3L_19730</name>
</gene>
<proteinExistence type="predicted"/>
<dbReference type="HOGENOM" id="CLU_204577_0_0_3"/>
<reference evidence="2" key="1">
    <citation type="journal article" date="2011" name="Proc. Natl. Acad. Sci. U.S.A.">
        <title>Genomic insights into the physiology and ecology of the marine filamentous cyanobacterium Lyngbya majuscula.</title>
        <authorList>
            <person name="Jones A.C."/>
            <person name="Monroe E.A."/>
            <person name="Podell S."/>
            <person name="Hess W.R."/>
            <person name="Klages S."/>
            <person name="Esquenazi E."/>
            <person name="Niessen S."/>
            <person name="Hoover H."/>
            <person name="Rothmann M."/>
            <person name="Lasken R.S."/>
            <person name="Yates J.R.III."/>
            <person name="Reinhardt R."/>
            <person name="Kube M."/>
            <person name="Burkart M.D."/>
            <person name="Allen E.E."/>
            <person name="Dorrestein P.C."/>
            <person name="Gerwick W.H."/>
            <person name="Gerwick L."/>
        </authorList>
    </citation>
    <scope>NUCLEOTIDE SEQUENCE [LARGE SCALE GENOMIC DNA]</scope>
    <source>
        <strain evidence="2">3L</strain>
    </source>
</reference>
<evidence type="ECO:0000313" key="1">
    <source>
        <dbReference type="EMBL" id="EGJ32405.1"/>
    </source>
</evidence>
<dbReference type="AlphaFoldDB" id="F4XST0"/>
<evidence type="ECO:0000313" key="2">
    <source>
        <dbReference type="Proteomes" id="UP000003959"/>
    </source>
</evidence>
<name>F4XST0_9CYAN</name>
<organism evidence="1 2">
    <name type="scientific">Moorena producens 3L</name>
    <dbReference type="NCBI Taxonomy" id="489825"/>
    <lineage>
        <taxon>Bacteria</taxon>
        <taxon>Bacillati</taxon>
        <taxon>Cyanobacteriota</taxon>
        <taxon>Cyanophyceae</taxon>
        <taxon>Coleofasciculales</taxon>
        <taxon>Coleofasciculaceae</taxon>
        <taxon>Moorena</taxon>
    </lineage>
</organism>
<protein>
    <submittedName>
        <fullName evidence="1">Uncharacterized protein</fullName>
    </submittedName>
</protein>